<dbReference type="EMBL" id="MN738824">
    <property type="protein sequence ID" value="QHT38061.1"/>
    <property type="molecule type" value="Genomic_DNA"/>
</dbReference>
<dbReference type="GO" id="GO:0042797">
    <property type="term" value="P:tRNA transcription by RNA polymerase III"/>
    <property type="evidence" value="ECO:0007669"/>
    <property type="project" value="TreeGrafter"/>
</dbReference>
<dbReference type="GO" id="GO:0003899">
    <property type="term" value="F:DNA-directed RNA polymerase activity"/>
    <property type="evidence" value="ECO:0007669"/>
    <property type="project" value="InterPro"/>
</dbReference>
<reference evidence="3" key="1">
    <citation type="journal article" date="2020" name="Nature">
        <title>Giant virus diversity and host interactions through global metagenomics.</title>
        <authorList>
            <person name="Schulz F."/>
            <person name="Roux S."/>
            <person name="Paez-Espino D."/>
            <person name="Jungbluth S."/>
            <person name="Walsh D.A."/>
            <person name="Denef V.J."/>
            <person name="McMahon K.D."/>
            <person name="Konstantinidis K.T."/>
            <person name="Eloe-Fadrosh E.A."/>
            <person name="Kyrpides N.C."/>
            <person name="Woyke T."/>
        </authorList>
    </citation>
    <scope>NUCLEOTIDE SEQUENCE</scope>
    <source>
        <strain evidence="3">GVMAG-S-ERX556049-19</strain>
    </source>
</reference>
<dbReference type="AlphaFoldDB" id="A0A6C0FB33"/>
<dbReference type="InterPro" id="IPR000783">
    <property type="entry name" value="RNA_pol_subH/Rpb5_C"/>
</dbReference>
<evidence type="ECO:0000259" key="2">
    <source>
        <dbReference type="Pfam" id="PF01191"/>
    </source>
</evidence>
<dbReference type="GO" id="GO:0003677">
    <property type="term" value="F:DNA binding"/>
    <property type="evidence" value="ECO:0007669"/>
    <property type="project" value="InterPro"/>
</dbReference>
<dbReference type="GO" id="GO:0005736">
    <property type="term" value="C:RNA polymerase I complex"/>
    <property type="evidence" value="ECO:0007669"/>
    <property type="project" value="TreeGrafter"/>
</dbReference>
<evidence type="ECO:0000313" key="3">
    <source>
        <dbReference type="EMBL" id="QHT38061.1"/>
    </source>
</evidence>
<dbReference type="PANTHER" id="PTHR10535">
    <property type="entry name" value="DNA-DIRECTED RNA POLYMERASES I, II, AND III SUBUNIT RPABC1"/>
    <property type="match status" value="1"/>
</dbReference>
<dbReference type="InterPro" id="IPR014381">
    <property type="entry name" value="Arch_Rpo5/euc_Rpb5"/>
</dbReference>
<dbReference type="PIRSF" id="PIRSF000747">
    <property type="entry name" value="RPB5"/>
    <property type="match status" value="1"/>
</dbReference>
<organism evidence="3">
    <name type="scientific">viral metagenome</name>
    <dbReference type="NCBI Taxonomy" id="1070528"/>
    <lineage>
        <taxon>unclassified sequences</taxon>
        <taxon>metagenomes</taxon>
        <taxon>organismal metagenomes</taxon>
    </lineage>
</organism>
<dbReference type="Gene3D" id="3.90.940.20">
    <property type="entry name" value="RPB5-like RNA polymerase subunit"/>
    <property type="match status" value="1"/>
</dbReference>
<dbReference type="SUPFAM" id="SSF55287">
    <property type="entry name" value="RPB5-like RNA polymerase subunit"/>
    <property type="match status" value="1"/>
</dbReference>
<evidence type="ECO:0000256" key="1">
    <source>
        <dbReference type="ARBA" id="ARBA00023163"/>
    </source>
</evidence>
<dbReference type="GO" id="GO:0005666">
    <property type="term" value="C:RNA polymerase III complex"/>
    <property type="evidence" value="ECO:0007669"/>
    <property type="project" value="TreeGrafter"/>
</dbReference>
<dbReference type="PANTHER" id="PTHR10535:SF0">
    <property type="entry name" value="DNA-DIRECTED RNA POLYMERASES I, II, AND III SUBUNIT RPABC1"/>
    <property type="match status" value="1"/>
</dbReference>
<dbReference type="InterPro" id="IPR035913">
    <property type="entry name" value="RPB5-like_sf"/>
</dbReference>
<proteinExistence type="predicted"/>
<dbReference type="Pfam" id="PF01191">
    <property type="entry name" value="RNA_pol_Rpb5_C"/>
    <property type="match status" value="1"/>
</dbReference>
<dbReference type="GO" id="GO:0006362">
    <property type="term" value="P:transcription elongation by RNA polymerase I"/>
    <property type="evidence" value="ECO:0007669"/>
    <property type="project" value="TreeGrafter"/>
</dbReference>
<keyword evidence="1" id="KW-0804">Transcription</keyword>
<dbReference type="GO" id="GO:0005665">
    <property type="term" value="C:RNA polymerase II, core complex"/>
    <property type="evidence" value="ECO:0007669"/>
    <property type="project" value="TreeGrafter"/>
</dbReference>
<sequence length="207" mass="24433">MSNNNQILNVYKSRNNILDILKLQGYDISDYETFSINEIDAMLNNNQLDMLIENPDTKQKSYIKYYSSKQIRPNILDEIIEDLYYIDNILEKKDNLIIITDDEPNDSILTKVKYLFDHDGIFVIIHNIKRLQYNMLQHNLVPTCNVLTNDEKELFMKKYNIKNNSQIPEISRFDPQALVMCIRPGDVTKFTRKSITSLESDYYRVCV</sequence>
<name>A0A6C0FB33_9ZZZZ</name>
<accession>A0A6C0FB33</accession>
<feature type="domain" description="RNA polymerase subunit H/Rpb5 C-terminal" evidence="2">
    <location>
        <begin position="133"/>
        <end position="206"/>
    </location>
</feature>
<protein>
    <recommendedName>
        <fullName evidence="2">RNA polymerase subunit H/Rpb5 C-terminal domain-containing protein</fullName>
    </recommendedName>
</protein>
<dbReference type="GO" id="GO:0006366">
    <property type="term" value="P:transcription by RNA polymerase II"/>
    <property type="evidence" value="ECO:0007669"/>
    <property type="project" value="TreeGrafter"/>
</dbReference>